<dbReference type="InterPro" id="IPR000836">
    <property type="entry name" value="PRTase_dom"/>
</dbReference>
<keyword evidence="4" id="KW-1185">Reference proteome</keyword>
<organism evidence="3 4">
    <name type="scientific">Arsenicicoccus bolidensis</name>
    <dbReference type="NCBI Taxonomy" id="229480"/>
    <lineage>
        <taxon>Bacteria</taxon>
        <taxon>Bacillati</taxon>
        <taxon>Actinomycetota</taxon>
        <taxon>Actinomycetes</taxon>
        <taxon>Micrococcales</taxon>
        <taxon>Intrasporangiaceae</taxon>
        <taxon>Arsenicicoccus</taxon>
    </lineage>
</organism>
<comment type="similarity">
    <text evidence="1">Belongs to the ComF/GntX family.</text>
</comment>
<gene>
    <name evidence="3" type="ORF">MHL29_08515</name>
</gene>
<dbReference type="InterPro" id="IPR051910">
    <property type="entry name" value="ComF/GntX_DNA_util-trans"/>
</dbReference>
<dbReference type="Pfam" id="PF00156">
    <property type="entry name" value="Pribosyltran"/>
    <property type="match status" value="1"/>
</dbReference>
<evidence type="ECO:0000256" key="1">
    <source>
        <dbReference type="ARBA" id="ARBA00008007"/>
    </source>
</evidence>
<proteinExistence type="inferred from homology"/>
<dbReference type="PANTHER" id="PTHR47505:SF1">
    <property type="entry name" value="DNA UTILIZATION PROTEIN YHGH"/>
    <property type="match status" value="1"/>
</dbReference>
<dbReference type="Proteomes" id="UP001521931">
    <property type="component" value="Unassembled WGS sequence"/>
</dbReference>
<accession>A0ABS9Q233</accession>
<name>A0ABS9Q233_9MICO</name>
<dbReference type="Gene3D" id="3.40.50.2020">
    <property type="match status" value="1"/>
</dbReference>
<dbReference type="CDD" id="cd06223">
    <property type="entry name" value="PRTases_typeI"/>
    <property type="match status" value="1"/>
</dbReference>
<feature type="domain" description="Phosphoribosyltransferase" evidence="2">
    <location>
        <begin position="186"/>
        <end position="230"/>
    </location>
</feature>
<dbReference type="EMBL" id="JAKRCV010000021">
    <property type="protein sequence ID" value="MCG7321926.1"/>
    <property type="molecule type" value="Genomic_DNA"/>
</dbReference>
<sequence>MTPTLASALVDLALPVVCGACGRPGGRVCPACRSALWGWCYPGGPRVVLPDPCPPGLPAVVATAVNDGVVRRVLHAYKDEGRRDLRGTLLELLVPALDLAVGALRPPPRRGVAVVPVPTSPAARRRRGDRPLEQLVAAASGEVAGASYRSVLTTRGRPADQALLGQEARAVNLRGAMRVTSRGACEHLRGRPVLLVDDLLTTGATLVEAARALRSEGVEVAGAVVVAATRRNPPRGALGNHRRRALTSGNGSVTSVVLPDGRGWFDTVLRRPDGPEYVEQVTP</sequence>
<dbReference type="PANTHER" id="PTHR47505">
    <property type="entry name" value="DNA UTILIZATION PROTEIN YHGH"/>
    <property type="match status" value="1"/>
</dbReference>
<dbReference type="SUPFAM" id="SSF53271">
    <property type="entry name" value="PRTase-like"/>
    <property type="match status" value="1"/>
</dbReference>
<protein>
    <submittedName>
        <fullName evidence="3">ComF family protein</fullName>
    </submittedName>
</protein>
<reference evidence="3 4" key="1">
    <citation type="submission" date="2022-02" db="EMBL/GenBank/DDBJ databases">
        <title>Uncovering new skin microbiome diversity through culturing and metagenomics.</title>
        <authorList>
            <person name="Conlan S."/>
            <person name="Deming C."/>
            <person name="Nisc Comparative Sequencing Program N."/>
            <person name="Segre J.A."/>
        </authorList>
    </citation>
    <scope>NUCLEOTIDE SEQUENCE [LARGE SCALE GENOMIC DNA]</scope>
    <source>
        <strain evidence="3 4">ACRQZ</strain>
    </source>
</reference>
<evidence type="ECO:0000313" key="3">
    <source>
        <dbReference type="EMBL" id="MCG7321926.1"/>
    </source>
</evidence>
<dbReference type="InterPro" id="IPR029057">
    <property type="entry name" value="PRTase-like"/>
</dbReference>
<dbReference type="RefSeq" id="WP_239263890.1">
    <property type="nucleotide sequence ID" value="NZ_JAKRCV010000021.1"/>
</dbReference>
<evidence type="ECO:0000313" key="4">
    <source>
        <dbReference type="Proteomes" id="UP001521931"/>
    </source>
</evidence>
<evidence type="ECO:0000259" key="2">
    <source>
        <dbReference type="Pfam" id="PF00156"/>
    </source>
</evidence>
<comment type="caution">
    <text evidence="3">The sequence shown here is derived from an EMBL/GenBank/DDBJ whole genome shotgun (WGS) entry which is preliminary data.</text>
</comment>